<evidence type="ECO:0000313" key="2">
    <source>
        <dbReference type="Proteomes" id="UP000708208"/>
    </source>
</evidence>
<dbReference type="AlphaFoldDB" id="A0A8J2KH01"/>
<gene>
    <name evidence="1" type="ORF">AFUS01_LOCUS28318</name>
</gene>
<comment type="caution">
    <text evidence="1">The sequence shown here is derived from an EMBL/GenBank/DDBJ whole genome shotgun (WGS) entry which is preliminary data.</text>
</comment>
<evidence type="ECO:0000313" key="1">
    <source>
        <dbReference type="EMBL" id="CAG7817771.1"/>
    </source>
</evidence>
<organism evidence="1 2">
    <name type="scientific">Allacma fusca</name>
    <dbReference type="NCBI Taxonomy" id="39272"/>
    <lineage>
        <taxon>Eukaryota</taxon>
        <taxon>Metazoa</taxon>
        <taxon>Ecdysozoa</taxon>
        <taxon>Arthropoda</taxon>
        <taxon>Hexapoda</taxon>
        <taxon>Collembola</taxon>
        <taxon>Symphypleona</taxon>
        <taxon>Sminthuridae</taxon>
        <taxon>Allacma</taxon>
    </lineage>
</organism>
<protein>
    <submittedName>
        <fullName evidence="1">Uncharacterized protein</fullName>
    </submittedName>
</protein>
<keyword evidence="2" id="KW-1185">Reference proteome</keyword>
<proteinExistence type="predicted"/>
<dbReference type="EMBL" id="CAJVCH010403093">
    <property type="protein sequence ID" value="CAG7817771.1"/>
    <property type="molecule type" value="Genomic_DNA"/>
</dbReference>
<reference evidence="1" key="1">
    <citation type="submission" date="2021-06" db="EMBL/GenBank/DDBJ databases">
        <authorList>
            <person name="Hodson N. C."/>
            <person name="Mongue J. A."/>
            <person name="Jaron S. K."/>
        </authorList>
    </citation>
    <scope>NUCLEOTIDE SEQUENCE</scope>
</reference>
<sequence>MNSVLCRQSETASTNSFFKTVIDGRADKPKARVQHIQIKHNPTARSQALTLPPSFLPRAPIITFHDLRS</sequence>
<name>A0A8J2KH01_9HEXA</name>
<accession>A0A8J2KH01</accession>
<dbReference type="Proteomes" id="UP000708208">
    <property type="component" value="Unassembled WGS sequence"/>
</dbReference>